<protein>
    <recommendedName>
        <fullName evidence="3">DnaA initiator-associating factor for replication initiation HobA</fullName>
    </recommendedName>
</protein>
<comment type="caution">
    <text evidence="1">The sequence shown here is derived from an EMBL/GenBank/DDBJ whole genome shotgun (WGS) entry which is preliminary data.</text>
</comment>
<dbReference type="AlphaFoldDB" id="A0A3D8J814"/>
<dbReference type="InterPro" id="IPR021011">
    <property type="entry name" value="HobA"/>
</dbReference>
<accession>A0A3D8J814</accession>
<dbReference type="Pfam" id="PF12163">
    <property type="entry name" value="HobA"/>
    <property type="match status" value="1"/>
</dbReference>
<dbReference type="RefSeq" id="WP_104763023.1">
    <property type="nucleotide sequence ID" value="NZ_FZPM01000012.1"/>
</dbReference>
<evidence type="ECO:0000313" key="2">
    <source>
        <dbReference type="Proteomes" id="UP000256424"/>
    </source>
</evidence>
<dbReference type="Proteomes" id="UP000256424">
    <property type="component" value="Unassembled WGS sequence"/>
</dbReference>
<evidence type="ECO:0000313" key="1">
    <source>
        <dbReference type="EMBL" id="RDU73410.1"/>
    </source>
</evidence>
<organism evidence="1 2">
    <name type="scientific">Helicobacter aurati</name>
    <dbReference type="NCBI Taxonomy" id="137778"/>
    <lineage>
        <taxon>Bacteria</taxon>
        <taxon>Pseudomonadati</taxon>
        <taxon>Campylobacterota</taxon>
        <taxon>Epsilonproteobacteria</taxon>
        <taxon>Campylobacterales</taxon>
        <taxon>Helicobacteraceae</taxon>
        <taxon>Helicobacter</taxon>
    </lineage>
</organism>
<dbReference type="Gene3D" id="3.40.50.11670">
    <property type="entry name" value="DNA replication regulator HobA"/>
    <property type="match status" value="1"/>
</dbReference>
<reference evidence="1 2" key="1">
    <citation type="submission" date="2018-04" db="EMBL/GenBank/DDBJ databases">
        <title>Novel Campyloabacter and Helicobacter Species and Strains.</title>
        <authorList>
            <person name="Mannion A.J."/>
            <person name="Shen Z."/>
            <person name="Fox J.G."/>
        </authorList>
    </citation>
    <scope>NUCLEOTIDE SEQUENCE [LARGE SCALE GENOMIC DNA]</scope>
    <source>
        <strain evidence="1 2">MIT 97-5075</strain>
    </source>
</reference>
<proteinExistence type="predicted"/>
<gene>
    <name evidence="1" type="ORF">CQA66_01745</name>
</gene>
<sequence>MGHIDEWMLYALRNNATALNCPLQWLEIERLSWTPLVMRAVSFIVNGGTFLLCVDSQREWLQRYILNAINSTEIQRPFIPIYALDSSLINLLHCNDNQAVRDMLDMSYPRYAFWYIGKCDNVVAQFALDIRDSFLWIFDEPLEHSFILNSTDKHLDFKLLQAFRIFEHALFAGICGEFVIDSE</sequence>
<dbReference type="EMBL" id="NXLW01000002">
    <property type="protein sequence ID" value="RDU73410.1"/>
    <property type="molecule type" value="Genomic_DNA"/>
</dbReference>
<evidence type="ECO:0008006" key="3">
    <source>
        <dbReference type="Google" id="ProtNLM"/>
    </source>
</evidence>
<keyword evidence="2" id="KW-1185">Reference proteome</keyword>
<name>A0A3D8J814_9HELI</name>
<dbReference type="InterPro" id="IPR038381">
    <property type="entry name" value="HobA_sf"/>
</dbReference>
<dbReference type="OrthoDB" id="5329076at2"/>